<keyword evidence="3" id="KW-1185">Reference proteome</keyword>
<dbReference type="AlphaFoldDB" id="A0A4C1ZEG8"/>
<reference evidence="2 3" key="1">
    <citation type="journal article" date="2019" name="Commun. Biol.">
        <title>The bagworm genome reveals a unique fibroin gene that provides high tensile strength.</title>
        <authorList>
            <person name="Kono N."/>
            <person name="Nakamura H."/>
            <person name="Ohtoshi R."/>
            <person name="Tomita M."/>
            <person name="Numata K."/>
            <person name="Arakawa K."/>
        </authorList>
    </citation>
    <scope>NUCLEOTIDE SEQUENCE [LARGE SCALE GENOMIC DNA]</scope>
</reference>
<comment type="caution">
    <text evidence="2">The sequence shown here is derived from an EMBL/GenBank/DDBJ whole genome shotgun (WGS) entry which is preliminary data.</text>
</comment>
<proteinExistence type="predicted"/>
<accession>A0A4C1ZEG8</accession>
<dbReference type="Proteomes" id="UP000299102">
    <property type="component" value="Unassembled WGS sequence"/>
</dbReference>
<dbReference type="EMBL" id="BGZK01001711">
    <property type="protein sequence ID" value="GBP84997.1"/>
    <property type="molecule type" value="Genomic_DNA"/>
</dbReference>
<name>A0A4C1ZEG8_EUMVA</name>
<gene>
    <name evidence="2" type="ORF">EVAR_64326_1</name>
</gene>
<feature type="region of interest" description="Disordered" evidence="1">
    <location>
        <begin position="45"/>
        <end position="67"/>
    </location>
</feature>
<evidence type="ECO:0000256" key="1">
    <source>
        <dbReference type="SAM" id="MobiDB-lite"/>
    </source>
</evidence>
<protein>
    <submittedName>
        <fullName evidence="2">Uncharacterized protein</fullName>
    </submittedName>
</protein>
<organism evidence="2 3">
    <name type="scientific">Eumeta variegata</name>
    <name type="common">Bagworm moth</name>
    <name type="synonym">Eumeta japonica</name>
    <dbReference type="NCBI Taxonomy" id="151549"/>
    <lineage>
        <taxon>Eukaryota</taxon>
        <taxon>Metazoa</taxon>
        <taxon>Ecdysozoa</taxon>
        <taxon>Arthropoda</taxon>
        <taxon>Hexapoda</taxon>
        <taxon>Insecta</taxon>
        <taxon>Pterygota</taxon>
        <taxon>Neoptera</taxon>
        <taxon>Endopterygota</taxon>
        <taxon>Lepidoptera</taxon>
        <taxon>Glossata</taxon>
        <taxon>Ditrysia</taxon>
        <taxon>Tineoidea</taxon>
        <taxon>Psychidae</taxon>
        <taxon>Oiketicinae</taxon>
        <taxon>Eumeta</taxon>
    </lineage>
</organism>
<evidence type="ECO:0000313" key="3">
    <source>
        <dbReference type="Proteomes" id="UP000299102"/>
    </source>
</evidence>
<evidence type="ECO:0000313" key="2">
    <source>
        <dbReference type="EMBL" id="GBP84997.1"/>
    </source>
</evidence>
<sequence length="67" mass="7542">MEGHKWALLTLPATECDVHSTHVVDIFKALKRNEFSIALPRDKRATGQRVVTPPMDTRDPKGVPNTF</sequence>